<evidence type="ECO:0000256" key="2">
    <source>
        <dbReference type="ARBA" id="ARBA00022723"/>
    </source>
</evidence>
<evidence type="ECO:0000259" key="7">
    <source>
        <dbReference type="PROSITE" id="PS51007"/>
    </source>
</evidence>
<evidence type="ECO:0000256" key="3">
    <source>
        <dbReference type="ARBA" id="ARBA00023004"/>
    </source>
</evidence>
<dbReference type="Proteomes" id="UP001158049">
    <property type="component" value="Unassembled WGS sequence"/>
</dbReference>
<dbReference type="PANTHER" id="PTHR35008">
    <property type="entry name" value="BLL4482 PROTEIN-RELATED"/>
    <property type="match status" value="1"/>
</dbReference>
<dbReference type="EMBL" id="FXUL01000009">
    <property type="protein sequence ID" value="SMP63908.1"/>
    <property type="molecule type" value="Genomic_DNA"/>
</dbReference>
<dbReference type="InterPro" id="IPR009056">
    <property type="entry name" value="Cyt_c-like_dom"/>
</dbReference>
<gene>
    <name evidence="8" type="ORF">SAMN06295970_109158</name>
</gene>
<keyword evidence="2 4" id="KW-0479">Metal-binding</keyword>
<reference evidence="8 9" key="1">
    <citation type="submission" date="2017-05" db="EMBL/GenBank/DDBJ databases">
        <authorList>
            <person name="Varghese N."/>
            <person name="Submissions S."/>
        </authorList>
    </citation>
    <scope>NUCLEOTIDE SEQUENCE [LARGE SCALE GENOMIC DNA]</scope>
    <source>
        <strain evidence="8 9">DSM 26001</strain>
    </source>
</reference>
<feature type="region of interest" description="Disordered" evidence="5">
    <location>
        <begin position="40"/>
        <end position="62"/>
    </location>
</feature>
<keyword evidence="6" id="KW-0732">Signal</keyword>
<feature type="signal peptide" evidence="6">
    <location>
        <begin position="1"/>
        <end position="23"/>
    </location>
</feature>
<protein>
    <submittedName>
        <fullName evidence="8">Thiosulfate dehydrogenase</fullName>
    </submittedName>
</protein>
<sequence>MKIASARLLGTLLLTFASVSAHCAAPAAGPGVAPTSVPAAAEKAAAPKPPETKKPVAFQPPAADSIPDDDFGKMVRKGEQIFVNTRENAGRFVGNSLNCVNCHLDAGRKANASPLWGAYISYPAYRSKNEHVNTFAERLQGCFRFSMNGKAPPLGDPTLVALESYAYWMSTGAPVRGKVEGRGYPELAKPALAPDYARGQKVYAQSCALCHGADGQGQASGGKTVFPPLWGSQSFNWGAGMHDIKNAASFIKANMPLGLGGSLSDQDAWDVAAYMNSQDRPQDPRFKGNVQETRKKYHDSPTSMYGLKVNERVLGGK</sequence>
<dbReference type="InterPro" id="IPR036909">
    <property type="entry name" value="Cyt_c-like_dom_sf"/>
</dbReference>
<dbReference type="Pfam" id="PF13442">
    <property type="entry name" value="Cytochrome_CBB3"/>
    <property type="match status" value="1"/>
</dbReference>
<evidence type="ECO:0000256" key="4">
    <source>
        <dbReference type="PROSITE-ProRule" id="PRU00433"/>
    </source>
</evidence>
<evidence type="ECO:0000313" key="9">
    <source>
        <dbReference type="Proteomes" id="UP001158049"/>
    </source>
</evidence>
<name>A0ABY1QD95_9BURK</name>
<accession>A0ABY1QD95</accession>
<keyword evidence="3 4" id="KW-0408">Iron</keyword>
<dbReference type="InterPro" id="IPR051459">
    <property type="entry name" value="Cytochrome_c-type_DH"/>
</dbReference>
<dbReference type="RefSeq" id="WP_283442831.1">
    <property type="nucleotide sequence ID" value="NZ_FXUL01000009.1"/>
</dbReference>
<evidence type="ECO:0000313" key="8">
    <source>
        <dbReference type="EMBL" id="SMP63908.1"/>
    </source>
</evidence>
<dbReference type="Pfam" id="PF21342">
    <property type="entry name" value="SoxA-TsdA_cyt-c"/>
    <property type="match status" value="1"/>
</dbReference>
<organism evidence="8 9">
    <name type="scientific">Noviherbaspirillum suwonense</name>
    <dbReference type="NCBI Taxonomy" id="1224511"/>
    <lineage>
        <taxon>Bacteria</taxon>
        <taxon>Pseudomonadati</taxon>
        <taxon>Pseudomonadota</taxon>
        <taxon>Betaproteobacteria</taxon>
        <taxon>Burkholderiales</taxon>
        <taxon>Oxalobacteraceae</taxon>
        <taxon>Noviherbaspirillum</taxon>
    </lineage>
</organism>
<feature type="chain" id="PRO_5047232431" evidence="6">
    <location>
        <begin position="24"/>
        <end position="317"/>
    </location>
</feature>
<dbReference type="PANTHER" id="PTHR35008:SF9">
    <property type="entry name" value="CYTOCHROME C DOMAIN-CONTAINING PROTEIN"/>
    <property type="match status" value="1"/>
</dbReference>
<proteinExistence type="predicted"/>
<dbReference type="PROSITE" id="PS51007">
    <property type="entry name" value="CYTC"/>
    <property type="match status" value="1"/>
</dbReference>
<dbReference type="SUPFAM" id="SSF46626">
    <property type="entry name" value="Cytochrome c"/>
    <property type="match status" value="2"/>
</dbReference>
<evidence type="ECO:0000256" key="6">
    <source>
        <dbReference type="SAM" id="SignalP"/>
    </source>
</evidence>
<evidence type="ECO:0000256" key="1">
    <source>
        <dbReference type="ARBA" id="ARBA00022617"/>
    </source>
</evidence>
<dbReference type="Gene3D" id="1.10.760.10">
    <property type="entry name" value="Cytochrome c-like domain"/>
    <property type="match status" value="2"/>
</dbReference>
<keyword evidence="9" id="KW-1185">Reference proteome</keyword>
<comment type="caution">
    <text evidence="8">The sequence shown here is derived from an EMBL/GenBank/DDBJ whole genome shotgun (WGS) entry which is preliminary data.</text>
</comment>
<evidence type="ECO:0000256" key="5">
    <source>
        <dbReference type="SAM" id="MobiDB-lite"/>
    </source>
</evidence>
<feature type="domain" description="Cytochrome c" evidence="7">
    <location>
        <begin position="194"/>
        <end position="279"/>
    </location>
</feature>
<keyword evidence="1 4" id="KW-0349">Heme</keyword>